<evidence type="ECO:0000313" key="2">
    <source>
        <dbReference type="Proteomes" id="UP000518315"/>
    </source>
</evidence>
<sequence length="67" mass="7523">MRRFLGILTGFRKFITKWNENQIDPAENALGLVIFLAFPPIFSSRPKAQILVEIEGLSSCGGLYLSH</sequence>
<name>A0A7W5BPM0_9HYPH</name>
<dbReference type="Proteomes" id="UP000518315">
    <property type="component" value="Unassembled WGS sequence"/>
</dbReference>
<protein>
    <submittedName>
        <fullName evidence="1">Uncharacterized protein</fullName>
    </submittedName>
</protein>
<dbReference type="EMBL" id="JACHXH010000017">
    <property type="protein sequence ID" value="MBB3136840.1"/>
    <property type="molecule type" value="Genomic_DNA"/>
</dbReference>
<dbReference type="AlphaFoldDB" id="A0A7W5BPM0"/>
<evidence type="ECO:0000313" key="1">
    <source>
        <dbReference type="EMBL" id="MBB3136840.1"/>
    </source>
</evidence>
<comment type="caution">
    <text evidence="1">The sequence shown here is derived from an EMBL/GenBank/DDBJ whole genome shotgun (WGS) entry which is preliminary data.</text>
</comment>
<gene>
    <name evidence="1" type="ORF">FHS26_004597</name>
</gene>
<keyword evidence="2" id="KW-1185">Reference proteome</keyword>
<accession>A0A7W5BPM0</accession>
<organism evidence="1 2">
    <name type="scientific">Rhizobium pisi</name>
    <dbReference type="NCBI Taxonomy" id="574561"/>
    <lineage>
        <taxon>Bacteria</taxon>
        <taxon>Pseudomonadati</taxon>
        <taxon>Pseudomonadota</taxon>
        <taxon>Alphaproteobacteria</taxon>
        <taxon>Hyphomicrobiales</taxon>
        <taxon>Rhizobiaceae</taxon>
        <taxon>Rhizobium/Agrobacterium group</taxon>
        <taxon>Rhizobium</taxon>
    </lineage>
</organism>
<reference evidence="1 2" key="1">
    <citation type="submission" date="2020-08" db="EMBL/GenBank/DDBJ databases">
        <title>Genomic Encyclopedia of Type Strains, Phase III (KMG-III): the genomes of soil and plant-associated and newly described type strains.</title>
        <authorList>
            <person name="Whitman W."/>
        </authorList>
    </citation>
    <scope>NUCLEOTIDE SEQUENCE [LARGE SCALE GENOMIC DNA]</scope>
    <source>
        <strain evidence="1 2">CECT 4113</strain>
    </source>
</reference>
<proteinExistence type="predicted"/>